<sequence length="25" mass="2629">MQAGCLATSNLHIQTLATRAKSLSI</sequence>
<protein>
    <submittedName>
        <fullName evidence="1">Uncharacterized protein</fullName>
    </submittedName>
</protein>
<dbReference type="EMBL" id="GBXM01013796">
    <property type="protein sequence ID" value="JAH94781.1"/>
    <property type="molecule type" value="Transcribed_RNA"/>
</dbReference>
<name>A0A0E9WXB8_ANGAN</name>
<dbReference type="AlphaFoldDB" id="A0A0E9WXB8"/>
<accession>A0A0E9WXB8</accession>
<reference evidence="1" key="2">
    <citation type="journal article" date="2015" name="Fish Shellfish Immunol.">
        <title>Early steps in the European eel (Anguilla anguilla)-Vibrio vulnificus interaction in the gills: Role of the RtxA13 toxin.</title>
        <authorList>
            <person name="Callol A."/>
            <person name="Pajuelo D."/>
            <person name="Ebbesson L."/>
            <person name="Teles M."/>
            <person name="MacKenzie S."/>
            <person name="Amaro C."/>
        </authorList>
    </citation>
    <scope>NUCLEOTIDE SEQUENCE</scope>
</reference>
<reference evidence="1" key="1">
    <citation type="submission" date="2014-11" db="EMBL/GenBank/DDBJ databases">
        <authorList>
            <person name="Amaro Gonzalez C."/>
        </authorList>
    </citation>
    <scope>NUCLEOTIDE SEQUENCE</scope>
</reference>
<organism evidence="1">
    <name type="scientific">Anguilla anguilla</name>
    <name type="common">European freshwater eel</name>
    <name type="synonym">Muraena anguilla</name>
    <dbReference type="NCBI Taxonomy" id="7936"/>
    <lineage>
        <taxon>Eukaryota</taxon>
        <taxon>Metazoa</taxon>
        <taxon>Chordata</taxon>
        <taxon>Craniata</taxon>
        <taxon>Vertebrata</taxon>
        <taxon>Euteleostomi</taxon>
        <taxon>Actinopterygii</taxon>
        <taxon>Neopterygii</taxon>
        <taxon>Teleostei</taxon>
        <taxon>Anguilliformes</taxon>
        <taxon>Anguillidae</taxon>
        <taxon>Anguilla</taxon>
    </lineage>
</organism>
<evidence type="ECO:0000313" key="1">
    <source>
        <dbReference type="EMBL" id="JAH94781.1"/>
    </source>
</evidence>
<proteinExistence type="predicted"/>